<gene>
    <name evidence="5" type="ORF">S01H1_00846</name>
</gene>
<proteinExistence type="inferred from homology"/>
<dbReference type="PIRSF" id="PIRSF002211">
    <property type="entry name" value="Ribosomal_L30_bac-type"/>
    <property type="match status" value="1"/>
</dbReference>
<dbReference type="InterPro" id="IPR005996">
    <property type="entry name" value="Ribosomal_uL30_bac-type"/>
</dbReference>
<dbReference type="GO" id="GO:0022625">
    <property type="term" value="C:cytosolic large ribosomal subunit"/>
    <property type="evidence" value="ECO:0007669"/>
    <property type="project" value="TreeGrafter"/>
</dbReference>
<accession>X0S3L1</accession>
<dbReference type="PANTHER" id="PTHR15892:SF2">
    <property type="entry name" value="LARGE RIBOSOMAL SUBUNIT PROTEIN UL30M"/>
    <property type="match status" value="1"/>
</dbReference>
<dbReference type="PROSITE" id="PS00634">
    <property type="entry name" value="RIBOSOMAL_L30"/>
    <property type="match status" value="1"/>
</dbReference>
<protein>
    <recommendedName>
        <fullName evidence="4">Large ribosomal subunit protein uL30-like ferredoxin-like fold domain-containing protein</fullName>
    </recommendedName>
</protein>
<dbReference type="PANTHER" id="PTHR15892">
    <property type="entry name" value="MITOCHONDRIAL RIBOSOMAL PROTEIN L30"/>
    <property type="match status" value="1"/>
</dbReference>
<dbReference type="GO" id="GO:0003735">
    <property type="term" value="F:structural constituent of ribosome"/>
    <property type="evidence" value="ECO:0007669"/>
    <property type="project" value="InterPro"/>
</dbReference>
<dbReference type="InterPro" id="IPR016082">
    <property type="entry name" value="Ribosomal_uL30_ferredoxin-like"/>
</dbReference>
<reference evidence="5" key="1">
    <citation type="journal article" date="2014" name="Front. Microbiol.">
        <title>High frequency of phylogenetically diverse reductive dehalogenase-homologous genes in deep subseafloor sedimentary metagenomes.</title>
        <authorList>
            <person name="Kawai M."/>
            <person name="Futagami T."/>
            <person name="Toyoda A."/>
            <person name="Takaki Y."/>
            <person name="Nishi S."/>
            <person name="Hori S."/>
            <person name="Arai W."/>
            <person name="Tsubouchi T."/>
            <person name="Morono Y."/>
            <person name="Uchiyama I."/>
            <person name="Ito T."/>
            <person name="Fujiyama A."/>
            <person name="Inagaki F."/>
            <person name="Takami H."/>
        </authorList>
    </citation>
    <scope>NUCLEOTIDE SEQUENCE</scope>
    <source>
        <strain evidence="5">Expedition CK06-06</strain>
    </source>
</reference>
<dbReference type="CDD" id="cd01658">
    <property type="entry name" value="Ribosomal_L30"/>
    <property type="match status" value="1"/>
</dbReference>
<name>X0S3L1_9ZZZZ</name>
<dbReference type="AlphaFoldDB" id="X0S3L1"/>
<dbReference type="InterPro" id="IPR018038">
    <property type="entry name" value="Ribosomal_uL30_CS"/>
</dbReference>
<evidence type="ECO:0000256" key="2">
    <source>
        <dbReference type="ARBA" id="ARBA00022980"/>
    </source>
</evidence>
<feature type="domain" description="Large ribosomal subunit protein uL30-like ferredoxin-like fold" evidence="4">
    <location>
        <begin position="4"/>
        <end position="54"/>
    </location>
</feature>
<keyword evidence="3" id="KW-0687">Ribonucleoprotein</keyword>
<dbReference type="EMBL" id="BARS01000324">
    <property type="protein sequence ID" value="GAF75609.1"/>
    <property type="molecule type" value="Genomic_DNA"/>
</dbReference>
<evidence type="ECO:0000256" key="3">
    <source>
        <dbReference type="ARBA" id="ARBA00023274"/>
    </source>
</evidence>
<dbReference type="Pfam" id="PF00327">
    <property type="entry name" value="Ribosomal_L30"/>
    <property type="match status" value="1"/>
</dbReference>
<dbReference type="NCBIfam" id="TIGR01308">
    <property type="entry name" value="rpmD_bact"/>
    <property type="match status" value="1"/>
</dbReference>
<comment type="similarity">
    <text evidence="1">Belongs to the universal ribosomal protein uL30 family.</text>
</comment>
<dbReference type="GO" id="GO:0006412">
    <property type="term" value="P:translation"/>
    <property type="evidence" value="ECO:0007669"/>
    <property type="project" value="InterPro"/>
</dbReference>
<dbReference type="SUPFAM" id="SSF55129">
    <property type="entry name" value="Ribosomal protein L30p/L7e"/>
    <property type="match status" value="1"/>
</dbReference>
<evidence type="ECO:0000256" key="1">
    <source>
        <dbReference type="ARBA" id="ARBA00007594"/>
    </source>
</evidence>
<dbReference type="HAMAP" id="MF_01371_B">
    <property type="entry name" value="Ribosomal_uL30_B"/>
    <property type="match status" value="1"/>
</dbReference>
<organism evidence="5">
    <name type="scientific">marine sediment metagenome</name>
    <dbReference type="NCBI Taxonomy" id="412755"/>
    <lineage>
        <taxon>unclassified sequences</taxon>
        <taxon>metagenomes</taxon>
        <taxon>ecological metagenomes</taxon>
    </lineage>
</organism>
<dbReference type="Gene3D" id="3.30.1390.20">
    <property type="entry name" value="Ribosomal protein L30, ferredoxin-like fold domain"/>
    <property type="match status" value="1"/>
</dbReference>
<comment type="caution">
    <text evidence="5">The sequence shown here is derived from an EMBL/GenBank/DDBJ whole genome shotgun (WGS) entry which is preliminary data.</text>
</comment>
<evidence type="ECO:0000259" key="4">
    <source>
        <dbReference type="Pfam" id="PF00327"/>
    </source>
</evidence>
<dbReference type="InterPro" id="IPR036919">
    <property type="entry name" value="Ribo_uL30_ferredoxin-like_sf"/>
</dbReference>
<dbReference type="FunFam" id="3.30.1390.20:FF:000001">
    <property type="entry name" value="50S ribosomal protein L30"/>
    <property type="match status" value="1"/>
</dbReference>
<keyword evidence="2" id="KW-0689">Ribosomal protein</keyword>
<evidence type="ECO:0000313" key="5">
    <source>
        <dbReference type="EMBL" id="GAF75609.1"/>
    </source>
</evidence>
<sequence length="61" mass="7152">MTKLKITWRKSAIGYAANQRRTIRALGLRRLRQVVEHSDSPVVRGMILRVRHLVEVEEVEE</sequence>